<dbReference type="PANTHER" id="PTHR21027:SF1">
    <property type="entry name" value="TRNA-SPLICING ENDONUCLEASE SUBUNIT SEN54"/>
    <property type="match status" value="1"/>
</dbReference>
<evidence type="ECO:0000259" key="4">
    <source>
        <dbReference type="Pfam" id="PF12928"/>
    </source>
</evidence>
<keyword evidence="2" id="KW-0819">tRNA processing</keyword>
<feature type="compositionally biased region" description="Acidic residues" evidence="3">
    <location>
        <begin position="241"/>
        <end position="256"/>
    </location>
</feature>
<dbReference type="PANTHER" id="PTHR21027">
    <property type="entry name" value="TRNA-SPLICING ENDONUCLEASE SUBUNIT SEN54"/>
    <property type="match status" value="1"/>
</dbReference>
<dbReference type="OMA" id="MYMRLRH"/>
<evidence type="ECO:0000256" key="2">
    <source>
        <dbReference type="ARBA" id="ARBA00022694"/>
    </source>
</evidence>
<reference evidence="5 7" key="1">
    <citation type="submission" date="2017-12" db="EMBL/GenBank/DDBJ databases">
        <title>Comparative genomics yields insights into virulence evolution of Verticillium dahliae.</title>
        <authorList>
            <person name="Fan R."/>
            <person name="Armitage A.D."/>
            <person name="Cascant-Lopez E."/>
            <person name="Sobczyk M."/>
            <person name="Cockerton H.M."/>
            <person name="Harrison R.J."/>
        </authorList>
    </citation>
    <scope>NUCLEOTIDE SEQUENCE [LARGE SCALE GENOMIC DNA]</scope>
    <source>
        <strain evidence="5 7">12008</strain>
    </source>
</reference>
<reference evidence="6 8" key="2">
    <citation type="submission" date="2018-12" db="EMBL/GenBank/DDBJ databases">
        <title>Genome of Verticillium dahliae isolate Getta Getta.</title>
        <authorList>
            <person name="Gardiner D.M."/>
        </authorList>
    </citation>
    <scope>NUCLEOTIDE SEQUENCE [LARGE SCALE GENOMIC DNA]</scope>
    <source>
        <strain evidence="6 8">Getta Getta</strain>
    </source>
</reference>
<feature type="region of interest" description="Disordered" evidence="3">
    <location>
        <begin position="210"/>
        <end position="256"/>
    </location>
</feature>
<dbReference type="EMBL" id="RSDZ01000037">
    <property type="protein sequence ID" value="RXG47218.1"/>
    <property type="molecule type" value="Genomic_DNA"/>
</dbReference>
<name>A0A2J8DN49_VERDA</name>
<comment type="caution">
    <text evidence="6">The sequence shown here is derived from an EMBL/GenBank/DDBJ whole genome shotgun (WGS) entry which is preliminary data.</text>
</comment>
<feature type="region of interest" description="Disordered" evidence="3">
    <location>
        <begin position="1"/>
        <end position="48"/>
    </location>
</feature>
<feature type="compositionally biased region" description="Low complexity" evidence="3">
    <location>
        <begin position="21"/>
        <end position="36"/>
    </location>
</feature>
<dbReference type="GO" id="GO:0000379">
    <property type="term" value="P:tRNA-type intron splice site recognition and cleavage"/>
    <property type="evidence" value="ECO:0007669"/>
    <property type="project" value="TreeGrafter"/>
</dbReference>
<dbReference type="EMBL" id="MPSH01000001">
    <property type="protein sequence ID" value="PNH36342.1"/>
    <property type="molecule type" value="Genomic_DNA"/>
</dbReference>
<evidence type="ECO:0000256" key="3">
    <source>
        <dbReference type="SAM" id="MobiDB-lite"/>
    </source>
</evidence>
<proteinExistence type="inferred from homology"/>
<feature type="domain" description="tRNA-splicing endonuclease subunit Sen54 N-terminal" evidence="4">
    <location>
        <begin position="98"/>
        <end position="199"/>
    </location>
</feature>
<evidence type="ECO:0000313" key="5">
    <source>
        <dbReference type="EMBL" id="PNH36342.1"/>
    </source>
</evidence>
<dbReference type="InterPro" id="IPR024336">
    <property type="entry name" value="tRNA_splic_suSen54_N"/>
</dbReference>
<dbReference type="Proteomes" id="UP000236305">
    <property type="component" value="Unassembled WGS sequence"/>
</dbReference>
<feature type="compositionally biased region" description="Basic residues" evidence="3">
    <location>
        <begin position="496"/>
        <end position="518"/>
    </location>
</feature>
<gene>
    <name evidence="5" type="ORF">BJF96_g415</name>
    <name evidence="6" type="ORF">VDGE_07022</name>
</gene>
<sequence>MPLDDDDNPFLTPSPAPAPFADKGNANAKAHANNGDPDAHDHEDDPADAPFDMALFASMFSKKGVSSQTIRKGQKDFEAHGTRAQDAALETSRRVIEDVLAYTRLHTGDWNRGWLFADYWPAALAALAAAPPAFAAALDPALHAADRVVVLEELKGPQNRSVGRTVRGMKPPSPAVGKVWLLPEEALFMLERGSMDLWWPDRTLQELMPGQEIKRTQGARKGSKTTAQRGDDKHSGAPADGEPEADREEEDDDDEFADGVPLSLQAAYALLIGVEGERGKITLPKYQVYAHLKRGGYHVQRAPAGETATHAAPSPASAQPKSVWQWLFSLLSRPERGGQAPPFGPLVRPGLYRKYAPIYKQLELIPRFDPREKAADTAAPEDPFKVFFHVWRPSKHPVFSKSDPPPPDLRIAVVDARDTFVPELEQLEALFDSTPYDPADASLSAPGRFYPRLKHGHRNVLISVVDRGLVNFMRFGQAAFADEKLYERFDLPNRGRGGKRGGGRGGKGGRGRGGRGRR</sequence>
<accession>A0A2J8DN49</accession>
<evidence type="ECO:0000313" key="8">
    <source>
        <dbReference type="Proteomes" id="UP000288725"/>
    </source>
</evidence>
<dbReference type="Pfam" id="PF12928">
    <property type="entry name" value="tRNA_int_end_N2"/>
    <property type="match status" value="1"/>
</dbReference>
<comment type="similarity">
    <text evidence="1">Belongs to the SEN54 family.</text>
</comment>
<evidence type="ECO:0000313" key="7">
    <source>
        <dbReference type="Proteomes" id="UP000236305"/>
    </source>
</evidence>
<evidence type="ECO:0000313" key="6">
    <source>
        <dbReference type="EMBL" id="RXG47218.1"/>
    </source>
</evidence>
<dbReference type="AlphaFoldDB" id="A0A2J8DN49"/>
<protein>
    <recommendedName>
        <fullName evidence="4">tRNA-splicing endonuclease subunit Sen54 N-terminal domain-containing protein</fullName>
    </recommendedName>
</protein>
<evidence type="ECO:0000256" key="1">
    <source>
        <dbReference type="ARBA" id="ARBA00005736"/>
    </source>
</evidence>
<dbReference type="GO" id="GO:0000214">
    <property type="term" value="C:tRNA-intron endonuclease complex"/>
    <property type="evidence" value="ECO:0007669"/>
    <property type="project" value="TreeGrafter"/>
</dbReference>
<dbReference type="InterPro" id="IPR024337">
    <property type="entry name" value="tRNA_splic_suSen54"/>
</dbReference>
<organism evidence="6 8">
    <name type="scientific">Verticillium dahliae</name>
    <name type="common">Verticillium wilt</name>
    <dbReference type="NCBI Taxonomy" id="27337"/>
    <lineage>
        <taxon>Eukaryota</taxon>
        <taxon>Fungi</taxon>
        <taxon>Dikarya</taxon>
        <taxon>Ascomycota</taxon>
        <taxon>Pezizomycotina</taxon>
        <taxon>Sordariomycetes</taxon>
        <taxon>Hypocreomycetidae</taxon>
        <taxon>Glomerellales</taxon>
        <taxon>Plectosphaerellaceae</taxon>
        <taxon>Verticillium</taxon>
    </lineage>
</organism>
<feature type="region of interest" description="Disordered" evidence="3">
    <location>
        <begin position="491"/>
        <end position="518"/>
    </location>
</feature>
<dbReference type="Proteomes" id="UP000288725">
    <property type="component" value="Chromosome 5"/>
</dbReference>
<dbReference type="OrthoDB" id="408683at2759"/>